<feature type="compositionally biased region" description="Low complexity" evidence="1">
    <location>
        <begin position="126"/>
        <end position="135"/>
    </location>
</feature>
<feature type="compositionally biased region" description="Acidic residues" evidence="1">
    <location>
        <begin position="136"/>
        <end position="151"/>
    </location>
</feature>
<sequence>MGKKSRKKKNSGNQDAADAAVADERFAMAKPHFQSFSQKSRHNTNSGSSGLLTTSSNKIVLDERFSSVLTDSRFQLQEKDKYGRKKRTNKQKNQKNKELDAFYTVADDDDNEEEKEKHEKEKDDASSTSGSTDSSNDSDDNNNDQDDDAVEDPASRISYLTALSRGELDVSSSSSDDDGDSDESSDNDDDSSVETEDPIHGTAGILDPSAKKEAQVEITFEQSPYLAVTNLDWNHMRAVDIFAILSSFSPPGTLNRVQVFLSDYGKQKMQQEMQHGPPSLWKKKKKTKIATTTSESDEDDDSEESSSEEEEEENDNQNDNEESDMDDDADEPPLAETYEDFIDAANEQHQKAESDFDPEKLRAYEASKLKYYFAVAEFASNKAADVAYKEVDGMEFEHSSAAVDMRSIPKEEINNVTDGRELRDEATSMPGDYMPPAFIVSALQQTSVQCTWEAGDSNRERLLTKYTSAEQWAACAENDDLKAYLASDASSEEEDDSDNDSDAPNAKGARLRKLLGLDNDNDDDGSDAENSVGSGAAGAGAGAGGSDSDSDDGGEVSKEIKYDPNKADLQEKIRAKLEAKDEAQQKELSPWEKYKEKRKEKRKERRQAGRRKRDDMELEDKGAKRRGGKRKESDDQGSDDDGGNNRKKLSKEELELLLAGDNDEEVSKDFDMRGLQRIEKNKDKRLRGSRKRKEEKLAAGVSGQQFEIDLKDNRFAAVLDGDDGRFGIDRTDSQYKETPAMREILQEQKARRKKRRTTKSTDKPKQKPVPKDVVEGANMKSSGSAALSSLVKSLKTKVAKT</sequence>
<evidence type="ECO:0000313" key="3">
    <source>
        <dbReference type="EMBL" id="CAB9505380.1"/>
    </source>
</evidence>
<keyword evidence="4" id="KW-1185">Reference proteome</keyword>
<feature type="region of interest" description="Disordered" evidence="1">
    <location>
        <begin position="269"/>
        <end position="338"/>
    </location>
</feature>
<feature type="compositionally biased region" description="Acidic residues" evidence="1">
    <location>
        <begin position="490"/>
        <end position="501"/>
    </location>
</feature>
<dbReference type="InterPro" id="IPR056750">
    <property type="entry name" value="RRM_ESF1"/>
</dbReference>
<dbReference type="GO" id="GO:0006364">
    <property type="term" value="P:rRNA processing"/>
    <property type="evidence" value="ECO:0007669"/>
    <property type="project" value="InterPro"/>
</dbReference>
<evidence type="ECO:0000313" key="4">
    <source>
        <dbReference type="Proteomes" id="UP001153069"/>
    </source>
</evidence>
<reference evidence="3" key="1">
    <citation type="submission" date="2020-06" db="EMBL/GenBank/DDBJ databases">
        <authorList>
            <consortium name="Plant Systems Biology data submission"/>
        </authorList>
    </citation>
    <scope>NUCLEOTIDE SEQUENCE</scope>
    <source>
        <strain evidence="3">D6</strain>
    </source>
</reference>
<feature type="region of interest" description="Disordered" evidence="1">
    <location>
        <begin position="1"/>
        <end position="57"/>
    </location>
</feature>
<dbReference type="EMBL" id="CAICTM010000228">
    <property type="protein sequence ID" value="CAB9505380.1"/>
    <property type="molecule type" value="Genomic_DNA"/>
</dbReference>
<gene>
    <name evidence="3" type="ORF">SEMRO_229_G092960.1</name>
</gene>
<feature type="compositionally biased region" description="Basic and acidic residues" evidence="1">
    <location>
        <begin position="612"/>
        <end position="622"/>
    </location>
</feature>
<feature type="compositionally biased region" description="Basic and acidic residues" evidence="1">
    <location>
        <begin position="407"/>
        <end position="426"/>
    </location>
</feature>
<feature type="compositionally biased region" description="Basic and acidic residues" evidence="1">
    <location>
        <begin position="722"/>
        <end position="735"/>
    </location>
</feature>
<feature type="compositionally biased region" description="Basic residues" evidence="1">
    <location>
        <begin position="1"/>
        <end position="10"/>
    </location>
</feature>
<proteinExistence type="predicted"/>
<dbReference type="OrthoDB" id="431825at2759"/>
<dbReference type="Pfam" id="PF25121">
    <property type="entry name" value="RRM_ESF1"/>
    <property type="match status" value="1"/>
</dbReference>
<feature type="compositionally biased region" description="Acidic residues" evidence="1">
    <location>
        <begin position="175"/>
        <end position="196"/>
    </location>
</feature>
<feature type="compositionally biased region" description="Basic and acidic residues" evidence="1">
    <location>
        <begin position="114"/>
        <end position="125"/>
    </location>
</feature>
<feature type="compositionally biased region" description="Low complexity" evidence="1">
    <location>
        <begin position="11"/>
        <end position="20"/>
    </location>
</feature>
<feature type="compositionally biased region" description="Basic and acidic residues" evidence="1">
    <location>
        <begin position="665"/>
        <end position="682"/>
    </location>
</feature>
<dbReference type="InterPro" id="IPR039754">
    <property type="entry name" value="Esf1"/>
</dbReference>
<feature type="region of interest" description="Disordered" evidence="1">
    <location>
        <begin position="405"/>
        <end position="430"/>
    </location>
</feature>
<feature type="region of interest" description="Disordered" evidence="1">
    <location>
        <begin position="485"/>
        <end position="701"/>
    </location>
</feature>
<name>A0A9N8DNL1_9STRA</name>
<feature type="domain" description="ESF1 RRM" evidence="2">
    <location>
        <begin position="226"/>
        <end position="412"/>
    </location>
</feature>
<organism evidence="3 4">
    <name type="scientific">Seminavis robusta</name>
    <dbReference type="NCBI Taxonomy" id="568900"/>
    <lineage>
        <taxon>Eukaryota</taxon>
        <taxon>Sar</taxon>
        <taxon>Stramenopiles</taxon>
        <taxon>Ochrophyta</taxon>
        <taxon>Bacillariophyta</taxon>
        <taxon>Bacillariophyceae</taxon>
        <taxon>Bacillariophycidae</taxon>
        <taxon>Naviculales</taxon>
        <taxon>Naviculaceae</taxon>
        <taxon>Seminavis</taxon>
    </lineage>
</organism>
<feature type="compositionally biased region" description="Basic and acidic residues" evidence="1">
    <location>
        <begin position="555"/>
        <end position="597"/>
    </location>
</feature>
<feature type="compositionally biased region" description="Basic and acidic residues" evidence="1">
    <location>
        <begin position="759"/>
        <end position="774"/>
    </location>
</feature>
<feature type="compositionally biased region" description="Basic residues" evidence="1">
    <location>
        <begin position="82"/>
        <end position="94"/>
    </location>
</feature>
<dbReference type="GO" id="GO:0003723">
    <property type="term" value="F:RNA binding"/>
    <property type="evidence" value="ECO:0007669"/>
    <property type="project" value="TreeGrafter"/>
</dbReference>
<comment type="caution">
    <text evidence="3">The sequence shown here is derived from an EMBL/GenBank/DDBJ whole genome shotgun (WGS) entry which is preliminary data.</text>
</comment>
<dbReference type="PANTHER" id="PTHR12202">
    <property type="entry name" value="ESF1 HOMOLOG"/>
    <property type="match status" value="1"/>
</dbReference>
<feature type="compositionally biased region" description="Low complexity" evidence="1">
    <location>
        <begin position="43"/>
        <end position="57"/>
    </location>
</feature>
<feature type="compositionally biased region" description="Acidic residues" evidence="1">
    <location>
        <begin position="295"/>
        <end position="338"/>
    </location>
</feature>
<feature type="compositionally biased region" description="Gly residues" evidence="1">
    <location>
        <begin position="535"/>
        <end position="545"/>
    </location>
</feature>
<feature type="compositionally biased region" description="Low complexity" evidence="1">
    <location>
        <begin position="780"/>
        <end position="793"/>
    </location>
</feature>
<feature type="region of interest" description="Disordered" evidence="1">
    <location>
        <begin position="721"/>
        <end position="801"/>
    </location>
</feature>
<dbReference type="AlphaFoldDB" id="A0A9N8DNL1"/>
<protein>
    <submittedName>
        <fullName evidence="3">Processing protein ESF1</fullName>
    </submittedName>
</protein>
<dbReference type="PANTHER" id="PTHR12202:SF0">
    <property type="entry name" value="ESF1 HOMOLOG"/>
    <property type="match status" value="1"/>
</dbReference>
<feature type="region of interest" description="Disordered" evidence="1">
    <location>
        <begin position="70"/>
        <end position="211"/>
    </location>
</feature>
<evidence type="ECO:0000256" key="1">
    <source>
        <dbReference type="SAM" id="MobiDB-lite"/>
    </source>
</evidence>
<accession>A0A9N8DNL1</accession>
<evidence type="ECO:0000259" key="2">
    <source>
        <dbReference type="Pfam" id="PF25121"/>
    </source>
</evidence>
<dbReference type="Proteomes" id="UP001153069">
    <property type="component" value="Unassembled WGS sequence"/>
</dbReference>
<feature type="compositionally biased region" description="Basic residues" evidence="1">
    <location>
        <begin position="598"/>
        <end position="611"/>
    </location>
</feature>